<accession>A0A443SF70</accession>
<dbReference type="Proteomes" id="UP000288716">
    <property type="component" value="Unassembled WGS sequence"/>
</dbReference>
<keyword evidence="5" id="KW-1185">Reference proteome</keyword>
<dbReference type="InterPro" id="IPR043504">
    <property type="entry name" value="Peptidase_S1_PA_chymotrypsin"/>
</dbReference>
<dbReference type="OrthoDB" id="8440449at2759"/>
<gene>
    <name evidence="4" type="ORF">B4U80_00404</name>
</gene>
<keyword evidence="4" id="KW-0645">Protease</keyword>
<evidence type="ECO:0000256" key="2">
    <source>
        <dbReference type="ARBA" id="ARBA00024195"/>
    </source>
</evidence>
<organism evidence="4 5">
    <name type="scientific">Leptotrombidium deliense</name>
    <dbReference type="NCBI Taxonomy" id="299467"/>
    <lineage>
        <taxon>Eukaryota</taxon>
        <taxon>Metazoa</taxon>
        <taxon>Ecdysozoa</taxon>
        <taxon>Arthropoda</taxon>
        <taxon>Chelicerata</taxon>
        <taxon>Arachnida</taxon>
        <taxon>Acari</taxon>
        <taxon>Acariformes</taxon>
        <taxon>Trombidiformes</taxon>
        <taxon>Prostigmata</taxon>
        <taxon>Anystina</taxon>
        <taxon>Parasitengona</taxon>
        <taxon>Trombiculoidea</taxon>
        <taxon>Trombiculidae</taxon>
        <taxon>Leptotrombidium</taxon>
    </lineage>
</organism>
<feature type="domain" description="Peptidase S1" evidence="3">
    <location>
        <begin position="1"/>
        <end position="125"/>
    </location>
</feature>
<dbReference type="VEuPathDB" id="VectorBase:LDEU005872"/>
<dbReference type="STRING" id="299467.A0A443SF70"/>
<dbReference type="AlphaFoldDB" id="A0A443SF70"/>
<dbReference type="Pfam" id="PF00089">
    <property type="entry name" value="Trypsin"/>
    <property type="match status" value="1"/>
</dbReference>
<evidence type="ECO:0000313" key="5">
    <source>
        <dbReference type="Proteomes" id="UP000288716"/>
    </source>
</evidence>
<dbReference type="InterPro" id="IPR051487">
    <property type="entry name" value="Ser/Thr_Proteases_Immune/Dev"/>
</dbReference>
<dbReference type="Gene3D" id="2.40.10.10">
    <property type="entry name" value="Trypsin-like serine proteases"/>
    <property type="match status" value="1"/>
</dbReference>
<comment type="caution">
    <text evidence="4">The sequence shown here is derived from an EMBL/GenBank/DDBJ whole genome shotgun (WGS) entry which is preliminary data.</text>
</comment>
<reference evidence="4 5" key="1">
    <citation type="journal article" date="2018" name="Gigascience">
        <title>Genomes of trombidid mites reveal novel predicted allergens and laterally-transferred genes associated with secondary metabolism.</title>
        <authorList>
            <person name="Dong X."/>
            <person name="Chaisiri K."/>
            <person name="Xia D."/>
            <person name="Armstrong S.D."/>
            <person name="Fang Y."/>
            <person name="Donnelly M.J."/>
            <person name="Kadowaki T."/>
            <person name="McGarry J.W."/>
            <person name="Darby A.C."/>
            <person name="Makepeace B.L."/>
        </authorList>
    </citation>
    <scope>NUCLEOTIDE SEQUENCE [LARGE SCALE GENOMIC DNA]</scope>
    <source>
        <strain evidence="4">UoL-UT</strain>
    </source>
</reference>
<keyword evidence="1" id="KW-1015">Disulfide bond</keyword>
<dbReference type="InterPro" id="IPR009003">
    <property type="entry name" value="Peptidase_S1_PA"/>
</dbReference>
<dbReference type="InterPro" id="IPR001254">
    <property type="entry name" value="Trypsin_dom"/>
</dbReference>
<dbReference type="SUPFAM" id="SSF50494">
    <property type="entry name" value="Trypsin-like serine proteases"/>
    <property type="match status" value="1"/>
</dbReference>
<evidence type="ECO:0000313" key="4">
    <source>
        <dbReference type="EMBL" id="RWS26168.1"/>
    </source>
</evidence>
<dbReference type="SMART" id="SM00020">
    <property type="entry name" value="Tryp_SPc"/>
    <property type="match status" value="1"/>
</dbReference>
<keyword evidence="4" id="KW-0378">Hydrolase</keyword>
<dbReference type="PANTHER" id="PTHR24256">
    <property type="entry name" value="TRYPTASE-RELATED"/>
    <property type="match status" value="1"/>
</dbReference>
<dbReference type="GO" id="GO:0004252">
    <property type="term" value="F:serine-type endopeptidase activity"/>
    <property type="evidence" value="ECO:0007669"/>
    <property type="project" value="InterPro"/>
</dbReference>
<dbReference type="PROSITE" id="PS50240">
    <property type="entry name" value="TRYPSIN_DOM"/>
    <property type="match status" value="1"/>
</dbReference>
<comment type="similarity">
    <text evidence="2">Belongs to the peptidase S1 family. CLIP subfamily.</text>
</comment>
<protein>
    <submittedName>
        <fullName evidence="4">Serine protease hepsin-like protein</fullName>
    </submittedName>
</protein>
<dbReference type="EMBL" id="NCKV01002994">
    <property type="protein sequence ID" value="RWS26168.1"/>
    <property type="molecule type" value="Genomic_DNA"/>
</dbReference>
<evidence type="ECO:0000256" key="1">
    <source>
        <dbReference type="ARBA" id="ARBA00023157"/>
    </source>
</evidence>
<name>A0A443SF70_9ACAR</name>
<proteinExistence type="inferred from homology"/>
<dbReference type="GO" id="GO:0006508">
    <property type="term" value="P:proteolysis"/>
    <property type="evidence" value="ECO:0007669"/>
    <property type="project" value="UniProtKB-KW"/>
</dbReference>
<evidence type="ECO:0000259" key="3">
    <source>
        <dbReference type="PROSITE" id="PS50240"/>
    </source>
</evidence>
<sequence>MSEKVRPVCLPNSGTETSGTLTVAGWGLTESGENSNSLLETSVTEYDWNKCNSKWKALTENHLCASLDGKSFCDGDSGGPLTARQHGKNYIVGIVAIYAGKCGEQRDSVYTKVVKYLDWIRENTKDGVYCSQ</sequence>